<evidence type="ECO:0000313" key="11">
    <source>
        <dbReference type="Proteomes" id="UP001150904"/>
    </source>
</evidence>
<dbReference type="RefSeq" id="XP_058312221.1">
    <property type="nucleotide sequence ID" value="XM_058449877.1"/>
</dbReference>
<feature type="transmembrane region" description="Helical" evidence="8">
    <location>
        <begin position="110"/>
        <end position="130"/>
    </location>
</feature>
<evidence type="ECO:0000256" key="8">
    <source>
        <dbReference type="SAM" id="Phobius"/>
    </source>
</evidence>
<feature type="transmembrane region" description="Helical" evidence="8">
    <location>
        <begin position="142"/>
        <end position="161"/>
    </location>
</feature>
<comment type="subcellular location">
    <subcellularLocation>
        <location evidence="1">Membrane</location>
        <topology evidence="1">Multi-pass membrane protein</topology>
    </subcellularLocation>
</comment>
<dbReference type="PANTHER" id="PTHR43791">
    <property type="entry name" value="PERMEASE-RELATED"/>
    <property type="match status" value="1"/>
</dbReference>
<keyword evidence="5 8" id="KW-0472">Membrane</keyword>
<dbReference type="InterPro" id="IPR020846">
    <property type="entry name" value="MFS_dom"/>
</dbReference>
<proteinExistence type="inferred from homology"/>
<feature type="transmembrane region" description="Helical" evidence="8">
    <location>
        <begin position="387"/>
        <end position="410"/>
    </location>
</feature>
<feature type="transmembrane region" description="Helical" evidence="8">
    <location>
        <begin position="422"/>
        <end position="444"/>
    </location>
</feature>
<dbReference type="FunFam" id="1.20.1250.20:FF:000064">
    <property type="entry name" value="MFS allantoate transporter"/>
    <property type="match status" value="1"/>
</dbReference>
<keyword evidence="2" id="KW-0813">Transport</keyword>
<evidence type="ECO:0000313" key="10">
    <source>
        <dbReference type="EMBL" id="KAJ5216408.1"/>
    </source>
</evidence>
<keyword evidence="4 8" id="KW-1133">Transmembrane helix</keyword>
<feature type="transmembrane region" description="Helical" evidence="8">
    <location>
        <begin position="231"/>
        <end position="251"/>
    </location>
</feature>
<protein>
    <submittedName>
        <fullName evidence="10">Major facilitator superfamily domain-containing protein</fullName>
    </submittedName>
</protein>
<evidence type="ECO:0000256" key="4">
    <source>
        <dbReference type="ARBA" id="ARBA00022989"/>
    </source>
</evidence>
<evidence type="ECO:0000256" key="1">
    <source>
        <dbReference type="ARBA" id="ARBA00004141"/>
    </source>
</evidence>
<feature type="transmembrane region" description="Helical" evidence="8">
    <location>
        <begin position="363"/>
        <end position="381"/>
    </location>
</feature>
<feature type="compositionally biased region" description="Polar residues" evidence="7">
    <location>
        <begin position="10"/>
        <end position="26"/>
    </location>
</feature>
<sequence>MILQKPPVRSSVSANSSFQDGKTTPQDGLNQVNAIHLSDIAADLFLEADQDSEVELMVESESVRKKLDWIIVPIVAITHALQFLNKTSLNYASAYGLIADVGLEGQRYSWVASTFNFGFLFWSIPTNLIIQRVPIGKYTGINILIWALLMCCHAAVTNYSSMLAIRFILGMFEAAIAPSAMNIISMWYPRNEAPFRMCIVLGFNGLAAMVGALLGFGVGHVHDVAIHPWQLIFIVIGGINFLWGIVFLLVVPDTPKNARFLSHREKVVATWRASKSMVGIKTKEFKLKQAIEALCDFNVWCTTILGATAGIIIGGIGNFATSLIKGFGFPATLLQLPLGGFAFVMVPICGFAATYFGNYRCLTLILISLPPLGGLIGIRVTSLDHRWVLLGCSWLQLLALALIVLVWTLLTANVGGHTKRSVANGMWFLFFGAGNIGGANVFFAREAPRYFSAITALIVCYGVTILTAATLWIYMTLENRRRNRRLAESGETLDHSEREAILQGVQDRTDRQSQGFRYAT</sequence>
<dbReference type="Pfam" id="PF07690">
    <property type="entry name" value="MFS_1"/>
    <property type="match status" value="1"/>
</dbReference>
<reference evidence="10" key="1">
    <citation type="submission" date="2022-12" db="EMBL/GenBank/DDBJ databases">
        <authorList>
            <person name="Petersen C."/>
        </authorList>
    </citation>
    <scope>NUCLEOTIDE SEQUENCE</scope>
    <source>
        <strain evidence="10">IBT 15544</strain>
    </source>
</reference>
<organism evidence="10 11">
    <name type="scientific">Penicillium cinerascens</name>
    <dbReference type="NCBI Taxonomy" id="70096"/>
    <lineage>
        <taxon>Eukaryota</taxon>
        <taxon>Fungi</taxon>
        <taxon>Dikarya</taxon>
        <taxon>Ascomycota</taxon>
        <taxon>Pezizomycotina</taxon>
        <taxon>Eurotiomycetes</taxon>
        <taxon>Eurotiomycetidae</taxon>
        <taxon>Eurotiales</taxon>
        <taxon>Aspergillaceae</taxon>
        <taxon>Penicillium</taxon>
    </lineage>
</organism>
<dbReference type="PROSITE" id="PS50850">
    <property type="entry name" value="MFS"/>
    <property type="match status" value="1"/>
</dbReference>
<feature type="transmembrane region" description="Helical" evidence="8">
    <location>
        <begin position="167"/>
        <end position="188"/>
    </location>
</feature>
<evidence type="ECO:0000256" key="2">
    <source>
        <dbReference type="ARBA" id="ARBA00022448"/>
    </source>
</evidence>
<dbReference type="GO" id="GO:0022857">
    <property type="term" value="F:transmembrane transporter activity"/>
    <property type="evidence" value="ECO:0007669"/>
    <property type="project" value="InterPro"/>
</dbReference>
<gene>
    <name evidence="10" type="ORF">N7498_002815</name>
</gene>
<evidence type="ECO:0000256" key="6">
    <source>
        <dbReference type="ARBA" id="ARBA00037968"/>
    </source>
</evidence>
<evidence type="ECO:0000256" key="5">
    <source>
        <dbReference type="ARBA" id="ARBA00023136"/>
    </source>
</evidence>
<dbReference type="OrthoDB" id="6730379at2759"/>
<feature type="transmembrane region" description="Helical" evidence="8">
    <location>
        <begin position="200"/>
        <end position="219"/>
    </location>
</feature>
<comment type="similarity">
    <text evidence="6">Belongs to the major facilitator superfamily. Allantoate permease family.</text>
</comment>
<evidence type="ECO:0000256" key="3">
    <source>
        <dbReference type="ARBA" id="ARBA00022692"/>
    </source>
</evidence>
<dbReference type="GeneID" id="83177178"/>
<accession>A0A9W9TB88</accession>
<reference evidence="10" key="2">
    <citation type="journal article" date="2023" name="IMA Fungus">
        <title>Comparative genomic study of the Penicillium genus elucidates a diverse pangenome and 15 lateral gene transfer events.</title>
        <authorList>
            <person name="Petersen C."/>
            <person name="Sorensen T."/>
            <person name="Nielsen M.R."/>
            <person name="Sondergaard T.E."/>
            <person name="Sorensen J.L."/>
            <person name="Fitzpatrick D.A."/>
            <person name="Frisvad J.C."/>
            <person name="Nielsen K.L."/>
        </authorList>
    </citation>
    <scope>NUCLEOTIDE SEQUENCE</scope>
    <source>
        <strain evidence="10">IBT 15544</strain>
    </source>
</reference>
<comment type="caution">
    <text evidence="10">The sequence shown here is derived from an EMBL/GenBank/DDBJ whole genome shotgun (WGS) entry which is preliminary data.</text>
</comment>
<dbReference type="PANTHER" id="PTHR43791:SF97">
    <property type="entry name" value="ALLANTOATE TRANSPORTER, PUTATIVE (AFU_ORTHOLOGUE AFUA_1G14700)-RELATED"/>
    <property type="match status" value="1"/>
</dbReference>
<feature type="domain" description="Major facilitator superfamily (MFS) profile" evidence="9">
    <location>
        <begin position="71"/>
        <end position="480"/>
    </location>
</feature>
<dbReference type="Gene3D" id="1.20.1250.20">
    <property type="entry name" value="MFS general substrate transporter like domains"/>
    <property type="match status" value="1"/>
</dbReference>
<evidence type="ECO:0000256" key="7">
    <source>
        <dbReference type="SAM" id="MobiDB-lite"/>
    </source>
</evidence>
<feature type="transmembrane region" description="Helical" evidence="8">
    <location>
        <begin position="297"/>
        <end position="316"/>
    </location>
</feature>
<dbReference type="GO" id="GO:0016020">
    <property type="term" value="C:membrane"/>
    <property type="evidence" value="ECO:0007669"/>
    <property type="project" value="UniProtKB-SubCell"/>
</dbReference>
<evidence type="ECO:0000259" key="9">
    <source>
        <dbReference type="PROSITE" id="PS50850"/>
    </source>
</evidence>
<name>A0A9W9TB88_9EURO</name>
<dbReference type="Proteomes" id="UP001150904">
    <property type="component" value="Unassembled WGS sequence"/>
</dbReference>
<dbReference type="InterPro" id="IPR036259">
    <property type="entry name" value="MFS_trans_sf"/>
</dbReference>
<feature type="transmembrane region" description="Helical" evidence="8">
    <location>
        <begin position="450"/>
        <end position="475"/>
    </location>
</feature>
<keyword evidence="11" id="KW-1185">Reference proteome</keyword>
<keyword evidence="3 8" id="KW-0812">Transmembrane</keyword>
<feature type="region of interest" description="Disordered" evidence="7">
    <location>
        <begin position="1"/>
        <end position="26"/>
    </location>
</feature>
<feature type="transmembrane region" description="Helical" evidence="8">
    <location>
        <begin position="336"/>
        <end position="356"/>
    </location>
</feature>
<dbReference type="InterPro" id="IPR011701">
    <property type="entry name" value="MFS"/>
</dbReference>
<dbReference type="SUPFAM" id="SSF103473">
    <property type="entry name" value="MFS general substrate transporter"/>
    <property type="match status" value="1"/>
</dbReference>
<dbReference type="EMBL" id="JAPQKR010000005">
    <property type="protein sequence ID" value="KAJ5216408.1"/>
    <property type="molecule type" value="Genomic_DNA"/>
</dbReference>
<dbReference type="AlphaFoldDB" id="A0A9W9TB88"/>